<feature type="region of interest" description="Disordered" evidence="1">
    <location>
        <begin position="23"/>
        <end position="67"/>
    </location>
</feature>
<keyword evidence="2" id="KW-0732">Signal</keyword>
<proteinExistence type="predicted"/>
<evidence type="ECO:0000256" key="2">
    <source>
        <dbReference type="SAM" id="SignalP"/>
    </source>
</evidence>
<evidence type="ECO:0000256" key="1">
    <source>
        <dbReference type="SAM" id="MobiDB-lite"/>
    </source>
</evidence>
<keyword evidence="4" id="KW-1185">Reference proteome</keyword>
<accession>A0ABQ3HXU8</accession>
<sequence>MRKFLIMSAVVLGMAALTTTEVKAGVPEGGDTDFHEPRPPRPPAGTHPYPGGPTPWDWKPWQNPIPN</sequence>
<dbReference type="EMBL" id="BNAF01000006">
    <property type="protein sequence ID" value="GHE35021.1"/>
    <property type="molecule type" value="Genomic_DNA"/>
</dbReference>
<feature type="chain" id="PRO_5046499765" evidence="2">
    <location>
        <begin position="25"/>
        <end position="67"/>
    </location>
</feature>
<evidence type="ECO:0000313" key="4">
    <source>
        <dbReference type="Proteomes" id="UP000620550"/>
    </source>
</evidence>
<feature type="signal peptide" evidence="2">
    <location>
        <begin position="1"/>
        <end position="24"/>
    </location>
</feature>
<evidence type="ECO:0000313" key="3">
    <source>
        <dbReference type="EMBL" id="GHE35021.1"/>
    </source>
</evidence>
<comment type="caution">
    <text evidence="3">The sequence shown here is derived from an EMBL/GenBank/DDBJ whole genome shotgun (WGS) entry which is preliminary data.</text>
</comment>
<name>A0ABQ3HXU8_9SPHI</name>
<dbReference type="Proteomes" id="UP000620550">
    <property type="component" value="Unassembled WGS sequence"/>
</dbReference>
<dbReference type="RefSeq" id="WP_189626310.1">
    <property type="nucleotide sequence ID" value="NZ_BNAF01000006.1"/>
</dbReference>
<feature type="compositionally biased region" description="Pro residues" evidence="1">
    <location>
        <begin position="40"/>
        <end position="53"/>
    </location>
</feature>
<organism evidence="3 4">
    <name type="scientific">Sphingobacterium griseoflavum</name>
    <dbReference type="NCBI Taxonomy" id="1474952"/>
    <lineage>
        <taxon>Bacteria</taxon>
        <taxon>Pseudomonadati</taxon>
        <taxon>Bacteroidota</taxon>
        <taxon>Sphingobacteriia</taxon>
        <taxon>Sphingobacteriales</taxon>
        <taxon>Sphingobacteriaceae</taxon>
        <taxon>Sphingobacterium</taxon>
    </lineage>
</organism>
<reference evidence="4" key="1">
    <citation type="journal article" date="2019" name="Int. J. Syst. Evol. Microbiol.">
        <title>The Global Catalogue of Microorganisms (GCM) 10K type strain sequencing project: providing services to taxonomists for standard genome sequencing and annotation.</title>
        <authorList>
            <consortium name="The Broad Institute Genomics Platform"/>
            <consortium name="The Broad Institute Genome Sequencing Center for Infectious Disease"/>
            <person name="Wu L."/>
            <person name="Ma J."/>
        </authorList>
    </citation>
    <scope>NUCLEOTIDE SEQUENCE [LARGE SCALE GENOMIC DNA]</scope>
    <source>
        <strain evidence="4">CGMCC 1.12966</strain>
    </source>
</reference>
<gene>
    <name evidence="3" type="ORF">GCM10017764_17780</name>
</gene>
<protein>
    <submittedName>
        <fullName evidence="3">Uncharacterized protein</fullName>
    </submittedName>
</protein>